<reference evidence="2" key="1">
    <citation type="journal article" date="2020" name="Fungal Divers.">
        <title>Resolving the Mortierellaceae phylogeny through synthesis of multi-gene phylogenetics and phylogenomics.</title>
        <authorList>
            <person name="Vandepol N."/>
            <person name="Liber J."/>
            <person name="Desiro A."/>
            <person name="Na H."/>
            <person name="Kennedy M."/>
            <person name="Barry K."/>
            <person name="Grigoriev I.V."/>
            <person name="Miller A.N."/>
            <person name="O'Donnell K."/>
            <person name="Stajich J.E."/>
            <person name="Bonito G."/>
        </authorList>
    </citation>
    <scope>NUCLEOTIDE SEQUENCE</scope>
    <source>
        <strain evidence="2">CK1249</strain>
    </source>
</reference>
<gene>
    <name evidence="2" type="ORF">BGZ70_003661</name>
</gene>
<keyword evidence="1" id="KW-0732">Signal</keyword>
<dbReference type="Proteomes" id="UP000738359">
    <property type="component" value="Unassembled WGS sequence"/>
</dbReference>
<organism evidence="2 3">
    <name type="scientific">Mortierella alpina</name>
    <name type="common">Oleaginous fungus</name>
    <name type="synonym">Mortierella renispora</name>
    <dbReference type="NCBI Taxonomy" id="64518"/>
    <lineage>
        <taxon>Eukaryota</taxon>
        <taxon>Fungi</taxon>
        <taxon>Fungi incertae sedis</taxon>
        <taxon>Mucoromycota</taxon>
        <taxon>Mortierellomycotina</taxon>
        <taxon>Mortierellomycetes</taxon>
        <taxon>Mortierellales</taxon>
        <taxon>Mortierellaceae</taxon>
        <taxon>Mortierella</taxon>
    </lineage>
</organism>
<evidence type="ECO:0000256" key="1">
    <source>
        <dbReference type="SAM" id="SignalP"/>
    </source>
</evidence>
<dbReference type="OrthoDB" id="2432361at2759"/>
<dbReference type="EMBL" id="JAAAHY010002020">
    <property type="protein sequence ID" value="KAF9945709.1"/>
    <property type="molecule type" value="Genomic_DNA"/>
</dbReference>
<dbReference type="AlphaFoldDB" id="A0A9P6ISG7"/>
<protein>
    <submittedName>
        <fullName evidence="2">Uncharacterized protein</fullName>
    </submittedName>
</protein>
<feature type="signal peptide" evidence="1">
    <location>
        <begin position="1"/>
        <end position="27"/>
    </location>
</feature>
<sequence>MAITNKSFFLFFVVMAMFVVVSQSADAAKLPAWCSCNDKTQTVCNLAASKWDGGSCGINDQGNYIRFTQLCHRYYKINAHCWN</sequence>
<keyword evidence="3" id="KW-1185">Reference proteome</keyword>
<evidence type="ECO:0000313" key="2">
    <source>
        <dbReference type="EMBL" id="KAF9945709.1"/>
    </source>
</evidence>
<name>A0A9P6ISG7_MORAP</name>
<evidence type="ECO:0000313" key="3">
    <source>
        <dbReference type="Proteomes" id="UP000738359"/>
    </source>
</evidence>
<proteinExistence type="predicted"/>
<feature type="chain" id="PRO_5040357677" evidence="1">
    <location>
        <begin position="28"/>
        <end position="83"/>
    </location>
</feature>
<accession>A0A9P6ISG7</accession>
<comment type="caution">
    <text evidence="2">The sequence shown here is derived from an EMBL/GenBank/DDBJ whole genome shotgun (WGS) entry which is preliminary data.</text>
</comment>